<protein>
    <submittedName>
        <fullName evidence="1">Uncharacterized protein</fullName>
    </submittedName>
</protein>
<gene>
    <name evidence="1" type="ORF">ColLi_13090</name>
</gene>
<organism evidence="1 2">
    <name type="scientific">Colletotrichum liriopes</name>
    <dbReference type="NCBI Taxonomy" id="708192"/>
    <lineage>
        <taxon>Eukaryota</taxon>
        <taxon>Fungi</taxon>
        <taxon>Dikarya</taxon>
        <taxon>Ascomycota</taxon>
        <taxon>Pezizomycotina</taxon>
        <taxon>Sordariomycetes</taxon>
        <taxon>Hypocreomycetidae</taxon>
        <taxon>Glomerellales</taxon>
        <taxon>Glomerellaceae</taxon>
        <taxon>Colletotrichum</taxon>
        <taxon>Colletotrichum spaethianum species complex</taxon>
    </lineage>
</organism>
<comment type="caution">
    <text evidence="1">The sequence shown here is derived from an EMBL/GenBank/DDBJ whole genome shotgun (WGS) entry which is preliminary data.</text>
</comment>
<dbReference type="AlphaFoldDB" id="A0AA37LZ78"/>
<sequence length="116" mass="12973">MCADNTRKRKGKCPRVRPCTWARAMIITTRGFYSITTDTLDLDSGPRFEIPVKACRLVPDQAAAEFHFKEHVVCESKFLGRQGVHIPNQAEVRDVDAVVGGFEPLERGIKSRRGTG</sequence>
<dbReference type="Proteomes" id="UP001055172">
    <property type="component" value="Unassembled WGS sequence"/>
</dbReference>
<reference evidence="1 2" key="1">
    <citation type="submission" date="2021-07" db="EMBL/GenBank/DDBJ databases">
        <title>Genome data of Colletotrichum spaethianum.</title>
        <authorList>
            <person name="Utami Y.D."/>
            <person name="Hiruma K."/>
        </authorList>
    </citation>
    <scope>NUCLEOTIDE SEQUENCE [LARGE SCALE GENOMIC DNA]</scope>
    <source>
        <strain evidence="1 2">MAFF 242679</strain>
    </source>
</reference>
<evidence type="ECO:0000313" key="1">
    <source>
        <dbReference type="EMBL" id="GJC90252.1"/>
    </source>
</evidence>
<evidence type="ECO:0000313" key="2">
    <source>
        <dbReference type="Proteomes" id="UP001055172"/>
    </source>
</evidence>
<accession>A0AA37LZ78</accession>
<dbReference type="EMBL" id="BPPX01000051">
    <property type="protein sequence ID" value="GJC90252.1"/>
    <property type="molecule type" value="Genomic_DNA"/>
</dbReference>
<name>A0AA37LZ78_9PEZI</name>
<proteinExistence type="predicted"/>
<keyword evidence="2" id="KW-1185">Reference proteome</keyword>